<feature type="compositionally biased region" description="Polar residues" evidence="6">
    <location>
        <begin position="405"/>
        <end position="420"/>
    </location>
</feature>
<evidence type="ECO:0000256" key="5">
    <source>
        <dbReference type="ARBA" id="ARBA00023242"/>
    </source>
</evidence>
<dbReference type="GO" id="GO:0030015">
    <property type="term" value="C:CCR4-NOT core complex"/>
    <property type="evidence" value="ECO:0007669"/>
    <property type="project" value="InterPro"/>
</dbReference>
<dbReference type="GO" id="GO:0060090">
    <property type="term" value="F:molecular adaptor activity"/>
    <property type="evidence" value="ECO:0007669"/>
    <property type="project" value="TreeGrafter"/>
</dbReference>
<evidence type="ECO:0000256" key="1">
    <source>
        <dbReference type="ARBA" id="ARBA00004123"/>
    </source>
</evidence>
<feature type="domain" description="CCR4-NOT transcription complex subunit 1 CAF1-binding" evidence="9">
    <location>
        <begin position="149"/>
        <end position="379"/>
    </location>
</feature>
<keyword evidence="2" id="KW-0678">Repressor</keyword>
<dbReference type="Gene3D" id="1.25.40.800">
    <property type="match status" value="1"/>
</dbReference>
<name>A0A7S3NMR3_9STRA</name>
<feature type="compositionally biased region" description="Low complexity" evidence="6">
    <location>
        <begin position="726"/>
        <end position="741"/>
    </location>
</feature>
<dbReference type="GO" id="GO:0017148">
    <property type="term" value="P:negative regulation of translation"/>
    <property type="evidence" value="ECO:0007669"/>
    <property type="project" value="InterPro"/>
</dbReference>
<dbReference type="InterPro" id="IPR032191">
    <property type="entry name" value="CNOT1_CAF1_bind"/>
</dbReference>
<dbReference type="Pfam" id="PF04054">
    <property type="entry name" value="Not1"/>
    <property type="match status" value="1"/>
</dbReference>
<accession>A0A7S3NMR3</accession>
<dbReference type="CDD" id="cd20710">
    <property type="entry name" value="NOT1_connector"/>
    <property type="match status" value="1"/>
</dbReference>
<gene>
    <name evidence="10" type="ORF">ALAG00032_LOCUS11222</name>
</gene>
<evidence type="ECO:0008006" key="11">
    <source>
        <dbReference type="Google" id="ProtNLM"/>
    </source>
</evidence>
<keyword evidence="5" id="KW-0539">Nucleus</keyword>
<feature type="compositionally biased region" description="Low complexity" evidence="6">
    <location>
        <begin position="755"/>
        <end position="774"/>
    </location>
</feature>
<organism evidence="10">
    <name type="scientific">Aureoumbra lagunensis</name>
    <dbReference type="NCBI Taxonomy" id="44058"/>
    <lineage>
        <taxon>Eukaryota</taxon>
        <taxon>Sar</taxon>
        <taxon>Stramenopiles</taxon>
        <taxon>Ochrophyta</taxon>
        <taxon>Pelagophyceae</taxon>
        <taxon>Pelagomonadales</taxon>
        <taxon>Aureoumbra</taxon>
    </lineage>
</organism>
<dbReference type="InterPro" id="IPR007196">
    <property type="entry name" value="CCR4-Not_Not1_C"/>
</dbReference>
<dbReference type="PANTHER" id="PTHR13162">
    <property type="entry name" value="CCR4-NOT TRANSCRIPTION COMPLEX"/>
    <property type="match status" value="1"/>
</dbReference>
<keyword evidence="4" id="KW-0804">Transcription</keyword>
<feature type="compositionally biased region" description="Polar residues" evidence="6">
    <location>
        <begin position="428"/>
        <end position="440"/>
    </location>
</feature>
<evidence type="ECO:0000259" key="8">
    <source>
        <dbReference type="Pfam" id="PF12842"/>
    </source>
</evidence>
<evidence type="ECO:0000256" key="2">
    <source>
        <dbReference type="ARBA" id="ARBA00022491"/>
    </source>
</evidence>
<evidence type="ECO:0000259" key="7">
    <source>
        <dbReference type="Pfam" id="PF04054"/>
    </source>
</evidence>
<feature type="compositionally biased region" description="Basic and acidic residues" evidence="6">
    <location>
        <begin position="1"/>
        <end position="22"/>
    </location>
</feature>
<dbReference type="GO" id="GO:0000932">
    <property type="term" value="C:P-body"/>
    <property type="evidence" value="ECO:0007669"/>
    <property type="project" value="TreeGrafter"/>
</dbReference>
<dbReference type="InterPro" id="IPR040398">
    <property type="entry name" value="Not1"/>
</dbReference>
<evidence type="ECO:0000259" key="9">
    <source>
        <dbReference type="Pfam" id="PF16415"/>
    </source>
</evidence>
<dbReference type="PANTHER" id="PTHR13162:SF8">
    <property type="entry name" value="CCR4-NOT TRANSCRIPTION COMPLEX SUBUNIT 1"/>
    <property type="match status" value="1"/>
</dbReference>
<comment type="subcellular location">
    <subcellularLocation>
        <location evidence="1">Nucleus</location>
    </subcellularLocation>
</comment>
<feature type="domain" description="CCR4-NOT transcription complex subunit 1" evidence="8">
    <location>
        <begin position="523"/>
        <end position="669"/>
    </location>
</feature>
<protein>
    <recommendedName>
        <fullName evidence="11">CCR4-Not complex component Not1 C-terminal domain-containing protein</fullName>
    </recommendedName>
</protein>
<dbReference type="Gene3D" id="1.25.40.180">
    <property type="match status" value="1"/>
</dbReference>
<dbReference type="GO" id="GO:0000288">
    <property type="term" value="P:nuclear-transcribed mRNA catabolic process, deadenylation-dependent decay"/>
    <property type="evidence" value="ECO:0007669"/>
    <property type="project" value="TreeGrafter"/>
</dbReference>
<dbReference type="Pfam" id="PF12842">
    <property type="entry name" value="DUF3819"/>
    <property type="match status" value="1"/>
</dbReference>
<dbReference type="Gene3D" id="1.25.40.790">
    <property type="match status" value="1"/>
</dbReference>
<feature type="compositionally biased region" description="Low complexity" evidence="6">
    <location>
        <begin position="1026"/>
        <end position="1041"/>
    </location>
</feature>
<proteinExistence type="predicted"/>
<dbReference type="Pfam" id="PF16415">
    <property type="entry name" value="CNOT1_CAF1_bind"/>
    <property type="match status" value="1"/>
</dbReference>
<feature type="compositionally biased region" description="Polar residues" evidence="6">
    <location>
        <begin position="715"/>
        <end position="725"/>
    </location>
</feature>
<sequence>MEMNNDKDEGKELTVEEKTREEDLGESIAGLSLSGEYESRGLFAGSKEFIAGSVVKSLGGSSFGNFGTSGLNALSVGTTFQPGTGVVMAPIPSVMAPVPSLLQNSAKEREGSLSGGSFLSDRNNALPEVRALNMSELMPASQEAPPTVVPSEIVLDCVHMVFNNVSQSNVDDKVKDIAPLLKPEHFPWFANYLVVKRISTQPNFHSLYLDFLEKLGDFENQNKKKGNANPLMTPRARALNKAVVNAVYHNIAKLLRSNKITTSTSERSLLKNLGSWLGQITLQKNRPILQRRLDVKELLFQGYETGRLIAICPFVAKILEGAKNSIVFRPPNPWLMGLMAVLGELYHVEDLKMNIKFEIEVLAKHLGIKLDEIPTTILSQSLAKRLTPHKERNPDFNVKRPAINISDSNNTESNTAQLSSAAPPHVPSFNSAQNRPANNFSGQQSPPSQPPILPRAAVPSFQPSPSLRDQVAAAESQRVQQAQQIPPPPVSASPNFAEQTVIPNLASYITVSASGVSANFATALRRVAPVAVDRAIREIIQPVVERSVTIACITTKELVTKDFAYEIDELRIRKAAQLMVSNLAGSLALVTCKEPLRVSIAKHLRALLSQSQQIAPNTTEGPKAHTIQICAGENLDLGTMLIEKAATEKAIRDVDEALSATLKTRKQRRDQGLEPIIEETGRYPAALPEPLRPKASGLLPQQLFVYEAFARTPRHQQTSAQPGSKTPTATTTTTTTTTTRTPGNGPVQATTVPSAAQNQQKQQRRGGAAALSAAAKQAASSQSEISIQELMEAYRGATAKLDLEFASLEAQLGKDAENVSFAQLRNHVIVVHVGEILVASARVERGSRDDAAMIIAQSTFKAMCEPRALEPPVRLETLAIVLAATAHISQSLSVREEVINWIGFLPVRTEAERYLHSHVLARLLGVDLLDVTELDGYLAMNIDGDRSQPWFEIALGVIEIAVARYRLAAFPHDFPRLANNLEVVARSPHPPPALRRLVAALSAAEQNRLKQQATTAVQQGTPRGPQPQLAQPQQPQLALPQRRTVPRDPPGAQEHVTQLLEQWIRVWNESPGSEKAYASYLALLAQHGVPRADVSTERFVRLAARACVDNAKRRLEAQQQKRRQQGNKNNDDDIDTIDYTVIDAYAKLLVLIIKYGGGTENSQAIRLALLNRVLTTLTNTLLDEYDAAHKNNEKAVCLEQRPYFRIFIDLLHDLNVPDPMLDSSNPRVICAFATCFHALQPSVLPVFAFSWLELISHRMFLPNVLLIKNQKGWIIMHRLLVDLFVFLEPYLRRIELTDAIRTLYKGTLRVLLVLLHDFPEFLSDFHHSFCDLIPSSCIQLRNLFLSAFPRSMRLPDPFTPNLKVDLLPEISQPPRVLSNCVAALDAFDLRESLDEYLRTRHPISFLLELPRKLTKIAINTKEKDVSSYEIPLVNALVVHIGTTAIAQLHAKSQAGASAGPIAHSAPMDVFQHLTNNLDAEGRYLLLNAIANQLRFPNQHTHYYSCVILFLFAESTDQFVKEQITRVLLERLIVHRPHPWGLLITFIELIKNSRYAFWSHDFTHCASEIERVFESVARSCMGPQHILSSNQDTTIGSTAAAAAPASA</sequence>
<feature type="region of interest" description="Disordered" evidence="6">
    <location>
        <begin position="1010"/>
        <end position="1052"/>
    </location>
</feature>
<feature type="compositionally biased region" description="Basic and acidic residues" evidence="6">
    <location>
        <begin position="388"/>
        <end position="398"/>
    </location>
</feature>
<feature type="region of interest" description="Disordered" evidence="6">
    <location>
        <begin position="1"/>
        <end position="27"/>
    </location>
</feature>
<feature type="compositionally biased region" description="Polar residues" evidence="6">
    <location>
        <begin position="1010"/>
        <end position="1021"/>
    </location>
</feature>
<keyword evidence="3" id="KW-0805">Transcription regulation</keyword>
<evidence type="ECO:0000256" key="3">
    <source>
        <dbReference type="ARBA" id="ARBA00023015"/>
    </source>
</evidence>
<feature type="region of interest" description="Disordered" evidence="6">
    <location>
        <begin position="386"/>
        <end position="495"/>
    </location>
</feature>
<evidence type="ECO:0000256" key="4">
    <source>
        <dbReference type="ARBA" id="ARBA00023163"/>
    </source>
</evidence>
<evidence type="ECO:0000256" key="6">
    <source>
        <dbReference type="SAM" id="MobiDB-lite"/>
    </source>
</evidence>
<evidence type="ECO:0000313" key="10">
    <source>
        <dbReference type="EMBL" id="CAE0370444.1"/>
    </source>
</evidence>
<dbReference type="EMBL" id="HBIJ01016858">
    <property type="protein sequence ID" value="CAE0370444.1"/>
    <property type="molecule type" value="Transcribed_RNA"/>
</dbReference>
<dbReference type="InterPro" id="IPR024557">
    <property type="entry name" value="CNOT1_dom_4"/>
</dbReference>
<feature type="domain" description="CCR4-Not complex component Not1 C-terminal" evidence="7">
    <location>
        <begin position="1212"/>
        <end position="1576"/>
    </location>
</feature>
<dbReference type="FunFam" id="1.25.40.800:FF:000001">
    <property type="entry name" value="CCR4-NOT transcription complex subunit 1"/>
    <property type="match status" value="1"/>
</dbReference>
<dbReference type="GO" id="GO:0005634">
    <property type="term" value="C:nucleus"/>
    <property type="evidence" value="ECO:0007669"/>
    <property type="project" value="UniProtKB-SubCell"/>
</dbReference>
<reference evidence="10" key="1">
    <citation type="submission" date="2021-01" db="EMBL/GenBank/DDBJ databases">
        <authorList>
            <person name="Corre E."/>
            <person name="Pelletier E."/>
            <person name="Niang G."/>
            <person name="Scheremetjew M."/>
            <person name="Finn R."/>
            <person name="Kale V."/>
            <person name="Holt S."/>
            <person name="Cochrane G."/>
            <person name="Meng A."/>
            <person name="Brown T."/>
            <person name="Cohen L."/>
        </authorList>
    </citation>
    <scope>NUCLEOTIDE SEQUENCE</scope>
    <source>
        <strain evidence="10">CCMP1510</strain>
    </source>
</reference>
<feature type="region of interest" description="Disordered" evidence="6">
    <location>
        <begin position="713"/>
        <end position="774"/>
    </location>
</feature>